<evidence type="ECO:0000259" key="2">
    <source>
        <dbReference type="PROSITE" id="PS50020"/>
    </source>
</evidence>
<dbReference type="Proteomes" id="UP001515480">
    <property type="component" value="Unassembled WGS sequence"/>
</dbReference>
<dbReference type="EMBL" id="JBGBPQ010000022">
    <property type="protein sequence ID" value="KAL1503247.1"/>
    <property type="molecule type" value="Genomic_DNA"/>
</dbReference>
<sequence>MEAAVESWEPHTSWSCAPPAAAEVRAAPGERASPDASASDAEDASDASDAASEGGESEAEARREAFHRCMTNTQLVLLGVFLGIACTQFGLVDARALLRSLAPSPPPHGECARSPFTAAPFTAAPLPHGWSEHRDPTSGKLYYFDAASQTSTWERPLAAQTTFYDFADEPDAEDEYDDAPDAGDDEYDELEDEGELPPGWVRYVHQPSGRPYYGKVGSQETTWVRPGVELQEPWEEHWDVTTKRFFYHNPMTGESTWERP</sequence>
<dbReference type="InterPro" id="IPR001202">
    <property type="entry name" value="WW_dom"/>
</dbReference>
<feature type="compositionally biased region" description="Low complexity" evidence="1">
    <location>
        <begin position="17"/>
        <end position="39"/>
    </location>
</feature>
<name>A0AB34IM77_PRYPA</name>
<keyword evidence="4" id="KW-1185">Reference proteome</keyword>
<feature type="region of interest" description="Disordered" evidence="1">
    <location>
        <begin position="167"/>
        <end position="198"/>
    </location>
</feature>
<feature type="region of interest" description="Disordered" evidence="1">
    <location>
        <begin position="1"/>
        <end position="59"/>
    </location>
</feature>
<proteinExistence type="predicted"/>
<dbReference type="SUPFAM" id="SSF51045">
    <property type="entry name" value="WW domain"/>
    <property type="match status" value="3"/>
</dbReference>
<feature type="domain" description="WW" evidence="2">
    <location>
        <begin position="228"/>
        <end position="260"/>
    </location>
</feature>
<protein>
    <recommendedName>
        <fullName evidence="2">WW domain-containing protein</fullName>
    </recommendedName>
</protein>
<feature type="compositionally biased region" description="Acidic residues" evidence="1">
    <location>
        <begin position="167"/>
        <end position="195"/>
    </location>
</feature>
<comment type="caution">
    <text evidence="3">The sequence shown here is derived from an EMBL/GenBank/DDBJ whole genome shotgun (WGS) entry which is preliminary data.</text>
</comment>
<evidence type="ECO:0000313" key="3">
    <source>
        <dbReference type="EMBL" id="KAL1503247.1"/>
    </source>
</evidence>
<feature type="domain" description="WW" evidence="2">
    <location>
        <begin position="194"/>
        <end position="228"/>
    </location>
</feature>
<dbReference type="Pfam" id="PF00397">
    <property type="entry name" value="WW"/>
    <property type="match status" value="2"/>
</dbReference>
<feature type="domain" description="WW" evidence="2">
    <location>
        <begin position="124"/>
        <end position="158"/>
    </location>
</feature>
<dbReference type="PROSITE" id="PS01159">
    <property type="entry name" value="WW_DOMAIN_1"/>
    <property type="match status" value="3"/>
</dbReference>
<accession>A0AB34IM77</accession>
<organism evidence="3 4">
    <name type="scientific">Prymnesium parvum</name>
    <name type="common">Toxic golden alga</name>
    <dbReference type="NCBI Taxonomy" id="97485"/>
    <lineage>
        <taxon>Eukaryota</taxon>
        <taxon>Haptista</taxon>
        <taxon>Haptophyta</taxon>
        <taxon>Prymnesiophyceae</taxon>
        <taxon>Prymnesiales</taxon>
        <taxon>Prymnesiaceae</taxon>
        <taxon>Prymnesium</taxon>
    </lineage>
</organism>
<dbReference type="SMART" id="SM00456">
    <property type="entry name" value="WW"/>
    <property type="match status" value="3"/>
</dbReference>
<dbReference type="AlphaFoldDB" id="A0AB34IM77"/>
<evidence type="ECO:0000256" key="1">
    <source>
        <dbReference type="SAM" id="MobiDB-lite"/>
    </source>
</evidence>
<dbReference type="PROSITE" id="PS50020">
    <property type="entry name" value="WW_DOMAIN_2"/>
    <property type="match status" value="3"/>
</dbReference>
<dbReference type="InterPro" id="IPR036020">
    <property type="entry name" value="WW_dom_sf"/>
</dbReference>
<dbReference type="Gene3D" id="2.20.70.10">
    <property type="match status" value="3"/>
</dbReference>
<evidence type="ECO:0000313" key="4">
    <source>
        <dbReference type="Proteomes" id="UP001515480"/>
    </source>
</evidence>
<reference evidence="3 4" key="1">
    <citation type="journal article" date="2024" name="Science">
        <title>Giant polyketide synthase enzymes in the biosynthesis of giant marine polyether toxins.</title>
        <authorList>
            <person name="Fallon T.R."/>
            <person name="Shende V.V."/>
            <person name="Wierzbicki I.H."/>
            <person name="Pendleton A.L."/>
            <person name="Watervoot N.F."/>
            <person name="Auber R.P."/>
            <person name="Gonzalez D.J."/>
            <person name="Wisecaver J.H."/>
            <person name="Moore B.S."/>
        </authorList>
    </citation>
    <scope>NUCLEOTIDE SEQUENCE [LARGE SCALE GENOMIC DNA]</scope>
    <source>
        <strain evidence="3 4">12B1</strain>
    </source>
</reference>
<gene>
    <name evidence="3" type="ORF">AB1Y20_011303</name>
</gene>
<dbReference type="CDD" id="cd00201">
    <property type="entry name" value="WW"/>
    <property type="match status" value="3"/>
</dbReference>